<proteinExistence type="predicted"/>
<accession>A0A2P2LDJ0</accession>
<dbReference type="EMBL" id="GGEC01035552">
    <property type="protein sequence ID" value="MBX16036.1"/>
    <property type="molecule type" value="Transcribed_RNA"/>
</dbReference>
<organism evidence="1">
    <name type="scientific">Rhizophora mucronata</name>
    <name type="common">Asiatic mangrove</name>
    <dbReference type="NCBI Taxonomy" id="61149"/>
    <lineage>
        <taxon>Eukaryota</taxon>
        <taxon>Viridiplantae</taxon>
        <taxon>Streptophyta</taxon>
        <taxon>Embryophyta</taxon>
        <taxon>Tracheophyta</taxon>
        <taxon>Spermatophyta</taxon>
        <taxon>Magnoliopsida</taxon>
        <taxon>eudicotyledons</taxon>
        <taxon>Gunneridae</taxon>
        <taxon>Pentapetalae</taxon>
        <taxon>rosids</taxon>
        <taxon>fabids</taxon>
        <taxon>Malpighiales</taxon>
        <taxon>Rhizophoraceae</taxon>
        <taxon>Rhizophora</taxon>
    </lineage>
</organism>
<protein>
    <submittedName>
        <fullName evidence="1">Uncharacterized protein</fullName>
    </submittedName>
</protein>
<evidence type="ECO:0000313" key="1">
    <source>
        <dbReference type="EMBL" id="MBX16036.1"/>
    </source>
</evidence>
<reference evidence="1" key="1">
    <citation type="submission" date="2018-02" db="EMBL/GenBank/DDBJ databases">
        <title>Rhizophora mucronata_Transcriptome.</title>
        <authorList>
            <person name="Meera S.P."/>
            <person name="Sreeshan A."/>
            <person name="Augustine A."/>
        </authorList>
    </citation>
    <scope>NUCLEOTIDE SEQUENCE</scope>
    <source>
        <tissue evidence="1">Leaf</tissue>
    </source>
</reference>
<sequence length="43" mass="5391">MRVQIRLHFLSNLEKFSRRFFRALFTQYSRENRMRYGLEKPAP</sequence>
<name>A0A2P2LDJ0_RHIMU</name>
<dbReference type="AlphaFoldDB" id="A0A2P2LDJ0"/>